<feature type="transmembrane region" description="Helical" evidence="1">
    <location>
        <begin position="20"/>
        <end position="43"/>
    </location>
</feature>
<dbReference type="InterPro" id="IPR000866">
    <property type="entry name" value="AhpC/TSA"/>
</dbReference>
<dbReference type="RefSeq" id="WP_242282988.1">
    <property type="nucleotide sequence ID" value="NZ_JAKKSL010000001.1"/>
</dbReference>
<dbReference type="EMBL" id="JAKKSL010000001">
    <property type="protein sequence ID" value="MCI2282344.1"/>
    <property type="molecule type" value="Genomic_DNA"/>
</dbReference>
<evidence type="ECO:0000256" key="1">
    <source>
        <dbReference type="SAM" id="Phobius"/>
    </source>
</evidence>
<reference evidence="3" key="1">
    <citation type="submission" date="2022-01" db="EMBL/GenBank/DDBJ databases">
        <title>Colwellia maritima, isolated from seawater.</title>
        <authorList>
            <person name="Kristyanto S."/>
            <person name="Jung J."/>
            <person name="Jeon C.O."/>
        </authorList>
    </citation>
    <scope>NUCLEOTIDE SEQUENCE</scope>
    <source>
        <strain evidence="3">MSW7</strain>
    </source>
</reference>
<keyword evidence="1" id="KW-1133">Transmembrane helix</keyword>
<evidence type="ECO:0000313" key="3">
    <source>
        <dbReference type="EMBL" id="MCI2282344.1"/>
    </source>
</evidence>
<dbReference type="PANTHER" id="PTHR42852:SF13">
    <property type="entry name" value="PROTEIN DIPZ"/>
    <property type="match status" value="1"/>
</dbReference>
<feature type="domain" description="Alkyl hydroperoxide reductase subunit C/ Thiol specific antioxidant" evidence="2">
    <location>
        <begin position="14"/>
        <end position="126"/>
    </location>
</feature>
<organism evidence="3 4">
    <name type="scientific">Colwellia maritima</name>
    <dbReference type="NCBI Taxonomy" id="2912588"/>
    <lineage>
        <taxon>Bacteria</taxon>
        <taxon>Pseudomonadati</taxon>
        <taxon>Pseudomonadota</taxon>
        <taxon>Gammaproteobacteria</taxon>
        <taxon>Alteromonadales</taxon>
        <taxon>Colwelliaceae</taxon>
        <taxon>Colwellia</taxon>
    </lineage>
</organism>
<dbReference type="CDD" id="cd02966">
    <property type="entry name" value="TlpA_like_family"/>
    <property type="match status" value="1"/>
</dbReference>
<dbReference type="Pfam" id="PF00578">
    <property type="entry name" value="AhpC-TSA"/>
    <property type="match status" value="1"/>
</dbReference>
<proteinExistence type="predicted"/>
<dbReference type="Gene3D" id="3.40.30.10">
    <property type="entry name" value="Glutaredoxin"/>
    <property type="match status" value="1"/>
</dbReference>
<dbReference type="InterPro" id="IPR036249">
    <property type="entry name" value="Thioredoxin-like_sf"/>
</dbReference>
<dbReference type="SUPFAM" id="SSF52833">
    <property type="entry name" value="Thioredoxin-like"/>
    <property type="match status" value="1"/>
</dbReference>
<comment type="caution">
    <text evidence="3">The sequence shown here is derived from an EMBL/GenBank/DDBJ whole genome shotgun (WGS) entry which is preliminary data.</text>
</comment>
<gene>
    <name evidence="3" type="ORF">L3081_01720</name>
</gene>
<accession>A0ABS9WWK8</accession>
<name>A0ABS9WWK8_9GAMM</name>
<keyword evidence="4" id="KW-1185">Reference proteome</keyword>
<dbReference type="Proteomes" id="UP001139646">
    <property type="component" value="Unassembled WGS sequence"/>
</dbReference>
<evidence type="ECO:0000313" key="4">
    <source>
        <dbReference type="Proteomes" id="UP001139646"/>
    </source>
</evidence>
<keyword evidence="1" id="KW-0812">Transmembrane</keyword>
<keyword evidence="1" id="KW-0472">Membrane</keyword>
<dbReference type="InterPro" id="IPR050553">
    <property type="entry name" value="Thioredoxin_ResA/DsbE_sf"/>
</dbReference>
<dbReference type="PANTHER" id="PTHR42852">
    <property type="entry name" value="THIOL:DISULFIDE INTERCHANGE PROTEIN DSBE"/>
    <property type="match status" value="1"/>
</dbReference>
<sequence length="148" mass="16678">MSDLIVSKWLNTKDEISLDNLRGSVILVYVFQMLCPACVIASIPQANKIQQMFAQEKLQVLGLHSVFEHHDAMKEQSLIAFIHEFKVKFPVAIDKASVSRGIPQTMEKYSMQGTPTLLIYDKVGDLKLRRFGHVDDIELGFILGSLLS</sequence>
<protein>
    <submittedName>
        <fullName evidence="3">TlpA family protein disulfide reductase</fullName>
    </submittedName>
</protein>
<evidence type="ECO:0000259" key="2">
    <source>
        <dbReference type="Pfam" id="PF00578"/>
    </source>
</evidence>